<evidence type="ECO:0000256" key="6">
    <source>
        <dbReference type="ARBA" id="ARBA00023163"/>
    </source>
</evidence>
<evidence type="ECO:0000256" key="9">
    <source>
        <dbReference type="SAM" id="MobiDB-lite"/>
    </source>
</evidence>
<dbReference type="InterPro" id="IPR020472">
    <property type="entry name" value="WD40_PAC1"/>
</dbReference>
<keyword evidence="11" id="KW-1185">Reference proteome</keyword>
<evidence type="ECO:0000256" key="2">
    <source>
        <dbReference type="ARBA" id="ARBA00009435"/>
    </source>
</evidence>
<feature type="repeat" description="WD" evidence="8">
    <location>
        <begin position="505"/>
        <end position="539"/>
    </location>
</feature>
<evidence type="ECO:0000259" key="10">
    <source>
        <dbReference type="Pfam" id="PF04494"/>
    </source>
</evidence>
<keyword evidence="5" id="KW-0805">Transcription regulation</keyword>
<name>A0ABM1F9R0_PRICU</name>
<feature type="repeat" description="WD" evidence="8">
    <location>
        <begin position="268"/>
        <end position="309"/>
    </location>
</feature>
<protein>
    <submittedName>
        <fullName evidence="12">TAF5-like RNA polymerase II p300/CBP-associated factor-associated factor 65 kDa subunit 5L</fullName>
    </submittedName>
</protein>
<dbReference type="InterPro" id="IPR037264">
    <property type="entry name" value="TFIID_NTD2_sf"/>
</dbReference>
<dbReference type="RefSeq" id="XP_014681181.1">
    <property type="nucleotide sequence ID" value="XM_014825695.1"/>
</dbReference>
<dbReference type="SUPFAM" id="SSF50978">
    <property type="entry name" value="WD40 repeat-like"/>
    <property type="match status" value="1"/>
</dbReference>
<dbReference type="Gene3D" id="1.25.40.500">
    <property type="entry name" value="TFIID subunit TAF5, NTD2 domain"/>
    <property type="match status" value="1"/>
</dbReference>
<dbReference type="PROSITE" id="PS00678">
    <property type="entry name" value="WD_REPEATS_1"/>
    <property type="match status" value="4"/>
</dbReference>
<dbReference type="PROSITE" id="PS50082">
    <property type="entry name" value="WD_REPEATS_2"/>
    <property type="match status" value="6"/>
</dbReference>
<dbReference type="Proteomes" id="UP000695022">
    <property type="component" value="Unplaced"/>
</dbReference>
<comment type="similarity">
    <text evidence="2">Belongs to the WD repeat TAF5 family.</text>
</comment>
<keyword evidence="4" id="KW-0677">Repeat</keyword>
<dbReference type="CDD" id="cd00200">
    <property type="entry name" value="WD40"/>
    <property type="match status" value="1"/>
</dbReference>
<dbReference type="GeneID" id="106821053"/>
<feature type="repeat" description="WD" evidence="8">
    <location>
        <begin position="421"/>
        <end position="462"/>
    </location>
</feature>
<dbReference type="InterPro" id="IPR015943">
    <property type="entry name" value="WD40/YVTN_repeat-like_dom_sf"/>
</dbReference>
<dbReference type="SMART" id="SM00320">
    <property type="entry name" value="WD40"/>
    <property type="match status" value="6"/>
</dbReference>
<sequence>MKRIRKDEIQSTVMYYLRKRQFIAKDVESLGRKDLKTRQSMTELAVHGSVACESGETSVVCYSSVSGDATQCDQQFSRLKHFIGDAVEPFRSELVDVLYPMFVHIYLELIGNGQKIPAQKFYSRHHGLFTEEESCKPTISALSQVLTSYDVNKHETVKAFKRNKYKVTLSDDALEYLLRYLKSEDNTLLLQIFNLHIQIKVSQSTMEEHVPNCDLPPLGPDARHQLSPPPVADTGGSTSKSSLQALEQSIQQVRDGPPCMPSVCLYTFHATANSLSTASLSPDLSMLAGGFEDSSIKVWSLSPRKFHRNPTDVQRIRLACDIPDPEPEENRADNVTLRGHSGSVYDAQFTHDSKHLLSISEDTSVRLWDMNTFINTVVYRAHDYPIWSLDISPLSIYFVTGSKDATARLWSFDRTYPLRVFAGHNSDVDCVKFHPNSNYIATASVDRTVRLWNVQDAKLARVLRGHQGSVFALAFSPDGHYLASAGEDRRIRIWDVAAGTLYKELKGHTDSVYSLCFNKLGSMLASGGMDNVTRIWDVRMTTINTVPTEGYSSAEMIGAFPSKSSNILHMRYSTYNLLTAVAVYS</sequence>
<feature type="domain" description="TFIID subunit TAF5 NTD2" evidence="10">
    <location>
        <begin position="68"/>
        <end position="197"/>
    </location>
</feature>
<dbReference type="Pfam" id="PF00400">
    <property type="entry name" value="WD40"/>
    <property type="match status" value="6"/>
</dbReference>
<dbReference type="InterPro" id="IPR019775">
    <property type="entry name" value="WD40_repeat_CS"/>
</dbReference>
<dbReference type="InterPro" id="IPR007582">
    <property type="entry name" value="TFIID_NTD2"/>
</dbReference>
<dbReference type="InterPro" id="IPR001680">
    <property type="entry name" value="WD40_rpt"/>
</dbReference>
<dbReference type="Gene3D" id="2.130.10.10">
    <property type="entry name" value="YVTN repeat-like/Quinoprotein amine dehydrogenase"/>
    <property type="match status" value="2"/>
</dbReference>
<evidence type="ECO:0000256" key="3">
    <source>
        <dbReference type="ARBA" id="ARBA00022574"/>
    </source>
</evidence>
<dbReference type="PANTHER" id="PTHR19879:SF1">
    <property type="entry name" value="CANNONBALL-RELATED"/>
    <property type="match status" value="1"/>
</dbReference>
<feature type="repeat" description="WD" evidence="8">
    <location>
        <begin position="463"/>
        <end position="504"/>
    </location>
</feature>
<dbReference type="InterPro" id="IPR001632">
    <property type="entry name" value="WD40_G-protein_beta-like"/>
</dbReference>
<evidence type="ECO:0000313" key="11">
    <source>
        <dbReference type="Proteomes" id="UP000695022"/>
    </source>
</evidence>
<feature type="repeat" description="WD" evidence="8">
    <location>
        <begin position="337"/>
        <end position="372"/>
    </location>
</feature>
<evidence type="ECO:0000256" key="4">
    <source>
        <dbReference type="ARBA" id="ARBA00022737"/>
    </source>
</evidence>
<keyword evidence="7" id="KW-0539">Nucleus</keyword>
<evidence type="ECO:0000256" key="7">
    <source>
        <dbReference type="ARBA" id="ARBA00023242"/>
    </source>
</evidence>
<evidence type="ECO:0000256" key="8">
    <source>
        <dbReference type="PROSITE-ProRule" id="PRU00221"/>
    </source>
</evidence>
<evidence type="ECO:0000313" key="12">
    <source>
        <dbReference type="RefSeq" id="XP_014681181.1"/>
    </source>
</evidence>
<dbReference type="SUPFAM" id="SSF160897">
    <property type="entry name" value="Taf5 N-terminal domain-like"/>
    <property type="match status" value="1"/>
</dbReference>
<reference evidence="12" key="1">
    <citation type="submission" date="2025-08" db="UniProtKB">
        <authorList>
            <consortium name="RefSeq"/>
        </authorList>
    </citation>
    <scope>IDENTIFICATION</scope>
</reference>
<feature type="repeat" description="WD" evidence="8">
    <location>
        <begin position="379"/>
        <end position="420"/>
    </location>
</feature>
<dbReference type="CDD" id="cd08044">
    <property type="entry name" value="TAF5_NTD2"/>
    <property type="match status" value="1"/>
</dbReference>
<dbReference type="PRINTS" id="PR00319">
    <property type="entry name" value="GPROTEINB"/>
</dbReference>
<proteinExistence type="inferred from homology"/>
<keyword evidence="3 8" id="KW-0853">WD repeat</keyword>
<dbReference type="PANTHER" id="PTHR19879">
    <property type="entry name" value="TRANSCRIPTION INITIATION FACTOR TFIID"/>
    <property type="match status" value="1"/>
</dbReference>
<dbReference type="PROSITE" id="PS50294">
    <property type="entry name" value="WD_REPEATS_REGION"/>
    <property type="match status" value="5"/>
</dbReference>
<organism evidence="11 12">
    <name type="scientific">Priapulus caudatus</name>
    <name type="common">Priapulid worm</name>
    <dbReference type="NCBI Taxonomy" id="37621"/>
    <lineage>
        <taxon>Eukaryota</taxon>
        <taxon>Metazoa</taxon>
        <taxon>Ecdysozoa</taxon>
        <taxon>Scalidophora</taxon>
        <taxon>Priapulida</taxon>
        <taxon>Priapulimorpha</taxon>
        <taxon>Priapulimorphida</taxon>
        <taxon>Priapulidae</taxon>
        <taxon>Priapulus</taxon>
    </lineage>
</organism>
<dbReference type="InterPro" id="IPR036322">
    <property type="entry name" value="WD40_repeat_dom_sf"/>
</dbReference>
<comment type="subcellular location">
    <subcellularLocation>
        <location evidence="1">Nucleus</location>
    </subcellularLocation>
</comment>
<feature type="region of interest" description="Disordered" evidence="9">
    <location>
        <begin position="215"/>
        <end position="243"/>
    </location>
</feature>
<dbReference type="Pfam" id="PF04494">
    <property type="entry name" value="TFIID_NTD2"/>
    <property type="match status" value="1"/>
</dbReference>
<gene>
    <name evidence="12" type="primary">LOC106821053</name>
</gene>
<accession>A0ABM1F9R0</accession>
<evidence type="ECO:0000256" key="5">
    <source>
        <dbReference type="ARBA" id="ARBA00023015"/>
    </source>
</evidence>
<evidence type="ECO:0000256" key="1">
    <source>
        <dbReference type="ARBA" id="ARBA00004123"/>
    </source>
</evidence>
<keyword evidence="6" id="KW-0804">Transcription</keyword>
<dbReference type="PRINTS" id="PR00320">
    <property type="entry name" value="GPROTEINBRPT"/>
</dbReference>